<reference evidence="4" key="1">
    <citation type="submission" date="2015-08" db="UniProtKB">
        <authorList>
            <consortium name="WormBaseParasite"/>
        </authorList>
    </citation>
    <scope>IDENTIFICATION</scope>
</reference>
<dbReference type="Gene3D" id="3.40.50.12780">
    <property type="entry name" value="N-terminal domain of ligase-like"/>
    <property type="match status" value="1"/>
</dbReference>
<dbReference type="Gene3D" id="2.130.10.10">
    <property type="entry name" value="YVTN repeat-like/Quinoprotein amine dehydrogenase"/>
    <property type="match status" value="1"/>
</dbReference>
<keyword evidence="3" id="KW-1185">Reference proteome</keyword>
<evidence type="ECO:0000259" key="1">
    <source>
        <dbReference type="Pfam" id="PF00501"/>
    </source>
</evidence>
<dbReference type="SUPFAM" id="SSF50998">
    <property type="entry name" value="Quinoprotein alcohol dehydrogenase-like"/>
    <property type="match status" value="1"/>
</dbReference>
<dbReference type="GO" id="GO:0003824">
    <property type="term" value="F:catalytic activity"/>
    <property type="evidence" value="ECO:0007669"/>
    <property type="project" value="InterPro"/>
</dbReference>
<dbReference type="SUPFAM" id="SSF53927">
    <property type="entry name" value="Cytidine deaminase-like"/>
    <property type="match status" value="1"/>
</dbReference>
<dbReference type="Pfam" id="PF00501">
    <property type="entry name" value="AMP-binding"/>
    <property type="match status" value="1"/>
</dbReference>
<dbReference type="InterPro" id="IPR002372">
    <property type="entry name" value="PQQ_rpt_dom"/>
</dbReference>
<feature type="domain" description="AMP-dependent synthetase/ligase" evidence="1">
    <location>
        <begin position="400"/>
        <end position="568"/>
    </location>
</feature>
<dbReference type="SUPFAM" id="SSF56801">
    <property type="entry name" value="Acetyl-CoA synthetase-like"/>
    <property type="match status" value="1"/>
</dbReference>
<dbReference type="InterPro" id="IPR011047">
    <property type="entry name" value="Quinoprotein_ADH-like_sf"/>
</dbReference>
<evidence type="ECO:0000313" key="5">
    <source>
        <dbReference type="WBParaSite" id="TCONS_00011588.p1"/>
    </source>
</evidence>
<dbReference type="PANTHER" id="PTHR44394:SF1">
    <property type="entry name" value="BETA-ALANINE-ACTIVATING ENZYME"/>
    <property type="match status" value="1"/>
</dbReference>
<evidence type="ECO:0000313" key="4">
    <source>
        <dbReference type="WBParaSite" id="SSTP_0000374800.1"/>
    </source>
</evidence>
<feature type="domain" description="Pyrrolo-quinoline quinone repeat" evidence="2">
    <location>
        <begin position="836"/>
        <end position="1188"/>
    </location>
</feature>
<dbReference type="AlphaFoldDB" id="A0A0K0E2M9"/>
<dbReference type="InterPro" id="IPR000873">
    <property type="entry name" value="AMP-dep_synth/lig_dom"/>
</dbReference>
<proteinExistence type="predicted"/>
<dbReference type="InterPro" id="IPR042099">
    <property type="entry name" value="ANL_N_sf"/>
</dbReference>
<dbReference type="InterPro" id="IPR016193">
    <property type="entry name" value="Cytidine_deaminase-like"/>
</dbReference>
<name>A0A0K0E2M9_STRER</name>
<dbReference type="InterPro" id="IPR052091">
    <property type="entry name" value="Beta-ala_Activ/Resist"/>
</dbReference>
<dbReference type="GO" id="GO:0043041">
    <property type="term" value="P:amino acid activation for nonribosomal peptide biosynthetic process"/>
    <property type="evidence" value="ECO:0007669"/>
    <property type="project" value="TreeGrafter"/>
</dbReference>
<dbReference type="WBParaSite" id="SSTP_0000374800.1">
    <property type="protein sequence ID" value="SSTP_0000374800.1"/>
    <property type="gene ID" value="SSTP_0000374800"/>
</dbReference>
<protein>
    <submittedName>
        <fullName evidence="4 5">AMP-binding domain-containing protein</fullName>
    </submittedName>
</protein>
<dbReference type="Pfam" id="PF13570">
    <property type="entry name" value="Beta-prop_ACSF4"/>
    <property type="match status" value="1"/>
</dbReference>
<evidence type="ECO:0000259" key="2">
    <source>
        <dbReference type="Pfam" id="PF13570"/>
    </source>
</evidence>
<dbReference type="WBParaSite" id="TCONS_00011588.p1">
    <property type="protein sequence ID" value="TCONS_00011588.p1"/>
    <property type="gene ID" value="XLOC_006154"/>
</dbReference>
<dbReference type="STRING" id="6248.A0A0K0E2M9"/>
<dbReference type="Proteomes" id="UP000035681">
    <property type="component" value="Unplaced"/>
</dbReference>
<organism evidence="4">
    <name type="scientific">Strongyloides stercoralis</name>
    <name type="common">Threadworm</name>
    <dbReference type="NCBI Taxonomy" id="6248"/>
    <lineage>
        <taxon>Eukaryota</taxon>
        <taxon>Metazoa</taxon>
        <taxon>Ecdysozoa</taxon>
        <taxon>Nematoda</taxon>
        <taxon>Chromadorea</taxon>
        <taxon>Rhabditida</taxon>
        <taxon>Tylenchina</taxon>
        <taxon>Panagrolaimomorpha</taxon>
        <taxon>Strongyloidoidea</taxon>
        <taxon>Strongyloididae</taxon>
        <taxon>Strongyloides</taxon>
    </lineage>
</organism>
<accession>A0A0K0E2M9</accession>
<dbReference type="PANTHER" id="PTHR44394">
    <property type="entry name" value="BETA-ALANINE-ACTIVATING ENZYME"/>
    <property type="match status" value="1"/>
</dbReference>
<dbReference type="InterPro" id="IPR015943">
    <property type="entry name" value="WD40/YVTN_repeat-like_dom_sf"/>
</dbReference>
<evidence type="ECO:0000313" key="3">
    <source>
        <dbReference type="Proteomes" id="UP000035681"/>
    </source>
</evidence>
<dbReference type="Gene3D" id="3.40.140.10">
    <property type="entry name" value="Cytidine Deaminase, domain 2"/>
    <property type="match status" value="1"/>
</dbReference>
<sequence>MLEDKIPYKQRKVESKKIVPILNRKYTDTNIPLTRFHVLKISNKKLLSELLLKFPKLPEKYEHLKRIRNGCEFLLEPLMEDSILISEKCVKVIEEVFGNNEEVEKKIVEVPSIMPLSKLQKEAVKGYWPVKCKRIKEVDDTINEVIFNENETKRIIELFEEVELNNGVIIYNPKDDKIVIKIDYYEKEHILDHPVRRAIDKLSELQNNITSCEQYLATGYYIILGEEICAMCSMALVHSRANKVFFGKPLPSKGALISNWRIMEESKINHHYSLFMIQSEQTKETNFHWNIKVNKNFSITSYEKNKIINMNYNNFMINVNQIVNKLKCFNNCVIGVNIERSIELVIAIMGIVISGNAFVILEENNSNIINKRMIECFKINALLTKSNLEIINFKELEWKEKKNVIMYGIQSSGTTGVPKIIYVPFSCIMPNIECFYENLKLTNDNVIICSTSFSFDPSIIELFLPIIYGCKLILVQDNCRRQPSSLCDVIINEKVTFFQTTPSFLKLLSKNYLLKILSSNVKYLLIGGEEFPYYYLKNIIMSTNYVPNNSLKIYNVYGITEVSCWAMIKEIKLESLINPKLFFTNYKGITEMFGRLLSSTSIQITSSGKILIGGYRQYSGDLFVNGVFIGRKKNNGMLRNYEIENFCYSKWIEIENCKLVYGDNDFCVLFIKINSDDDKIFNEIKKCIYNESKKDFLPNDIVKLNDVWPINKNGKIDENELLNWYKKNLKLNLSFLSGNSSYLSMTLREMGMDSFKAIEINYHIQSLYPAKFPFFLQYLLNPITTVKSLLQFLKYHKINFSLEEKISHDNRTKNLLNNYTISFNKLSLNILWTINMKKCIDSNVIIFNECHNEFYNKDIHYVKDNFKTIELAMVGSHSGLFVLVDIKSGNIVYKYEAEGRIEGTCSDVFIYKNDVKKLYIVAVPTYAGEIILIDIKELKLIKVFKIEAIIKCKPVFTNNNYLWIAGYDKTIYIININKLKIEKLYNIDGLPLAEPLIIDNKIIFSLLSGSIYCFNTNDMILIWKITKLGYPLFSKPTLLNIKWEQYFIITSPEGFISIFDVNEGKKICQFKINEEIFDSALIDNEKILVSSKNGNIYIFKFINNEISLIEKKPILNGLNVVKNIKPLKEIFIGVTTNGKIWFINKDLNEKKCIYNANAEIFSFPAFIMKENDEIIFIFGARDNLLRCICLK</sequence>